<dbReference type="Proteomes" id="UP000593567">
    <property type="component" value="Unassembled WGS sequence"/>
</dbReference>
<comment type="caution">
    <text evidence="4">The sequence shown here is derived from an EMBL/GenBank/DDBJ whole genome shotgun (WGS) entry which is preliminary data.</text>
</comment>
<gene>
    <name evidence="4" type="ORF">EB796_021007</name>
</gene>
<evidence type="ECO:0000313" key="5">
    <source>
        <dbReference type="Proteomes" id="UP000593567"/>
    </source>
</evidence>
<organism evidence="4 5">
    <name type="scientific">Bugula neritina</name>
    <name type="common">Brown bryozoan</name>
    <name type="synonym">Sertularia neritina</name>
    <dbReference type="NCBI Taxonomy" id="10212"/>
    <lineage>
        <taxon>Eukaryota</taxon>
        <taxon>Metazoa</taxon>
        <taxon>Spiralia</taxon>
        <taxon>Lophotrochozoa</taxon>
        <taxon>Bryozoa</taxon>
        <taxon>Gymnolaemata</taxon>
        <taxon>Cheilostomatida</taxon>
        <taxon>Flustrina</taxon>
        <taxon>Buguloidea</taxon>
        <taxon>Bugulidae</taxon>
        <taxon>Bugula</taxon>
    </lineage>
</organism>
<dbReference type="AlphaFoldDB" id="A0A7J7J494"/>
<evidence type="ECO:0000256" key="2">
    <source>
        <dbReference type="SAM" id="MobiDB-lite"/>
    </source>
</evidence>
<dbReference type="EMBL" id="VXIV02003152">
    <property type="protein sequence ID" value="KAF6020687.1"/>
    <property type="molecule type" value="Genomic_DNA"/>
</dbReference>
<evidence type="ECO:0000256" key="1">
    <source>
        <dbReference type="ARBA" id="ARBA00009508"/>
    </source>
</evidence>
<protein>
    <submittedName>
        <fullName evidence="4">LYRM1</fullName>
    </submittedName>
</protein>
<dbReference type="GO" id="GO:0005739">
    <property type="term" value="C:mitochondrion"/>
    <property type="evidence" value="ECO:0007669"/>
    <property type="project" value="TreeGrafter"/>
</dbReference>
<feature type="domain" description="Complex 1 LYR protein" evidence="3">
    <location>
        <begin position="9"/>
        <end position="73"/>
    </location>
</feature>
<sequence>MQKMAHRNKVLTLYRAILKTSKTWESASRIASDTEKESLYIASEARHLFRQNKHLSDEDSIKAAIKEAESRLEIALHYKNPWPRPSHIPQHSMLPLRDRRRKKSDKLLSQSKPAYLKSYDIGEKEQPEKG</sequence>
<dbReference type="InterPro" id="IPR045294">
    <property type="entry name" value="Complex1_LYR_LYRM1"/>
</dbReference>
<dbReference type="CDD" id="cd20261">
    <property type="entry name" value="Complex1_LYR_LYRM1"/>
    <property type="match status" value="1"/>
</dbReference>
<comment type="similarity">
    <text evidence="1">Belongs to the complex I LYR family.</text>
</comment>
<dbReference type="InterPro" id="IPR008011">
    <property type="entry name" value="Complex1_LYR_dom"/>
</dbReference>
<dbReference type="PANTHER" id="PTHR14273:SF0">
    <property type="entry name" value="LYR MOTIF-CONTAINING PROTEIN 1"/>
    <property type="match status" value="1"/>
</dbReference>
<evidence type="ECO:0000313" key="4">
    <source>
        <dbReference type="EMBL" id="KAF6020687.1"/>
    </source>
</evidence>
<dbReference type="Pfam" id="PF05347">
    <property type="entry name" value="Complex1_LYR"/>
    <property type="match status" value="1"/>
</dbReference>
<name>A0A7J7J494_BUGNE</name>
<dbReference type="OrthoDB" id="275715at2759"/>
<feature type="compositionally biased region" description="Basic and acidic residues" evidence="2">
    <location>
        <begin position="120"/>
        <end position="130"/>
    </location>
</feature>
<proteinExistence type="inferred from homology"/>
<keyword evidence="5" id="KW-1185">Reference proteome</keyword>
<reference evidence="4" key="1">
    <citation type="submission" date="2020-06" db="EMBL/GenBank/DDBJ databases">
        <title>Draft genome of Bugula neritina, a colonial animal packing powerful symbionts and potential medicines.</title>
        <authorList>
            <person name="Rayko M."/>
        </authorList>
    </citation>
    <scope>NUCLEOTIDE SEQUENCE [LARGE SCALE GENOMIC DNA]</scope>
    <source>
        <strain evidence="4">Kwan_BN1</strain>
    </source>
</reference>
<dbReference type="InterPro" id="IPR040330">
    <property type="entry name" value="LYRM1"/>
</dbReference>
<evidence type="ECO:0000259" key="3">
    <source>
        <dbReference type="Pfam" id="PF05347"/>
    </source>
</evidence>
<accession>A0A7J7J494</accession>
<dbReference type="PANTHER" id="PTHR14273">
    <property type="entry name" value="LYR MOTIF-CONTAINING PROTEIN 1"/>
    <property type="match status" value="1"/>
</dbReference>
<feature type="region of interest" description="Disordered" evidence="2">
    <location>
        <begin position="80"/>
        <end position="130"/>
    </location>
</feature>